<evidence type="ECO:0000313" key="2">
    <source>
        <dbReference type="Proteomes" id="UP000553766"/>
    </source>
</evidence>
<accession>A0A840WQQ3</accession>
<proteinExistence type="predicted"/>
<protein>
    <submittedName>
        <fullName evidence="1">Uncharacterized protein</fullName>
    </submittedName>
</protein>
<sequence length="72" mass="7763">MGVTVAAEGRDKNPGFERRGGVSGIAHCRLGLPCGISFASRWSKADDQSSMNRLSALQSRGVMLYIYTLEVS</sequence>
<keyword evidence="2" id="KW-1185">Reference proteome</keyword>
<dbReference type="AlphaFoldDB" id="A0A840WQQ3"/>
<evidence type="ECO:0000313" key="1">
    <source>
        <dbReference type="EMBL" id="MBB5516373.1"/>
    </source>
</evidence>
<name>A0A840WQQ3_9RHOB</name>
<dbReference type="EMBL" id="JACIJS010000007">
    <property type="protein sequence ID" value="MBB5516373.1"/>
    <property type="molecule type" value="Genomic_DNA"/>
</dbReference>
<comment type="caution">
    <text evidence="1">The sequence shown here is derived from an EMBL/GenBank/DDBJ whole genome shotgun (WGS) entry which is preliminary data.</text>
</comment>
<dbReference type="RefSeq" id="WP_184011927.1">
    <property type="nucleotide sequence ID" value="NZ_JACIJS010000007.1"/>
</dbReference>
<dbReference type="Proteomes" id="UP000553766">
    <property type="component" value="Unassembled WGS sequence"/>
</dbReference>
<organism evidence="1 2">
    <name type="scientific">Rubricella aquisinus</name>
    <dbReference type="NCBI Taxonomy" id="2028108"/>
    <lineage>
        <taxon>Bacteria</taxon>
        <taxon>Pseudomonadati</taxon>
        <taxon>Pseudomonadota</taxon>
        <taxon>Alphaproteobacteria</taxon>
        <taxon>Rhodobacterales</taxon>
        <taxon>Paracoccaceae</taxon>
        <taxon>Rubricella</taxon>
    </lineage>
</organism>
<reference evidence="1 2" key="1">
    <citation type="submission" date="2020-08" db="EMBL/GenBank/DDBJ databases">
        <title>Genomic Encyclopedia of Type Strains, Phase IV (KMG-IV): sequencing the most valuable type-strain genomes for metagenomic binning, comparative biology and taxonomic classification.</title>
        <authorList>
            <person name="Goeker M."/>
        </authorList>
    </citation>
    <scope>NUCLEOTIDE SEQUENCE [LARGE SCALE GENOMIC DNA]</scope>
    <source>
        <strain evidence="1 2">DSM 103377</strain>
    </source>
</reference>
<gene>
    <name evidence="1" type="ORF">FHS89_002404</name>
</gene>